<dbReference type="Proteomes" id="UP001148838">
    <property type="component" value="Unassembled WGS sequence"/>
</dbReference>
<reference evidence="1 2" key="1">
    <citation type="journal article" date="2022" name="Allergy">
        <title>Genome assembly and annotation of Periplaneta americana reveal a comprehensive cockroach allergen profile.</title>
        <authorList>
            <person name="Wang L."/>
            <person name="Xiong Q."/>
            <person name="Saelim N."/>
            <person name="Wang L."/>
            <person name="Nong W."/>
            <person name="Wan A.T."/>
            <person name="Shi M."/>
            <person name="Liu X."/>
            <person name="Cao Q."/>
            <person name="Hui J.H.L."/>
            <person name="Sookrung N."/>
            <person name="Leung T.F."/>
            <person name="Tungtrongchitr A."/>
            <person name="Tsui S.K.W."/>
        </authorList>
    </citation>
    <scope>NUCLEOTIDE SEQUENCE [LARGE SCALE GENOMIC DNA]</scope>
    <source>
        <strain evidence="1">PWHHKU_190912</strain>
    </source>
</reference>
<evidence type="ECO:0000313" key="2">
    <source>
        <dbReference type="Proteomes" id="UP001148838"/>
    </source>
</evidence>
<protein>
    <recommendedName>
        <fullName evidence="3">Mariner Mos1 transposase</fullName>
    </recommendedName>
</protein>
<gene>
    <name evidence="1" type="ORF">ANN_24452</name>
</gene>
<keyword evidence="2" id="KW-1185">Reference proteome</keyword>
<evidence type="ECO:0008006" key="3">
    <source>
        <dbReference type="Google" id="ProtNLM"/>
    </source>
</evidence>
<dbReference type="InterPro" id="IPR001888">
    <property type="entry name" value="Transposase_1"/>
</dbReference>
<dbReference type="Gene3D" id="3.30.420.10">
    <property type="entry name" value="Ribonuclease H-like superfamily/Ribonuclease H"/>
    <property type="match status" value="1"/>
</dbReference>
<organism evidence="1 2">
    <name type="scientific">Periplaneta americana</name>
    <name type="common">American cockroach</name>
    <name type="synonym">Blatta americana</name>
    <dbReference type="NCBI Taxonomy" id="6978"/>
    <lineage>
        <taxon>Eukaryota</taxon>
        <taxon>Metazoa</taxon>
        <taxon>Ecdysozoa</taxon>
        <taxon>Arthropoda</taxon>
        <taxon>Hexapoda</taxon>
        <taxon>Insecta</taxon>
        <taxon>Pterygota</taxon>
        <taxon>Neoptera</taxon>
        <taxon>Polyneoptera</taxon>
        <taxon>Dictyoptera</taxon>
        <taxon>Blattodea</taxon>
        <taxon>Blattoidea</taxon>
        <taxon>Blattidae</taxon>
        <taxon>Blattinae</taxon>
        <taxon>Periplaneta</taxon>
    </lineage>
</organism>
<proteinExistence type="predicted"/>
<dbReference type="EMBL" id="JAJSOF020000037">
    <property type="protein sequence ID" value="KAJ4428415.1"/>
    <property type="molecule type" value="Genomic_DNA"/>
</dbReference>
<sequence>MQKLPKFMHQWFKTVACSCTCALTWRYSIEHFVIGPFSFIEATINGNVYLDMCRNFVLDQRLQDQFFSNMGLHPIAMEHKKNSPQYMFRNISHSCHYRRYRTYRTIQKFCRKLKSTEGLLLMDIMPHGTTINSDAYVATLKKLQAPLSRVRRHREKLDVLLLHDNAQPYVSHKTTDQIRKFG</sequence>
<dbReference type="InterPro" id="IPR036397">
    <property type="entry name" value="RNaseH_sf"/>
</dbReference>
<dbReference type="Pfam" id="PF01359">
    <property type="entry name" value="Transposase_1"/>
    <property type="match status" value="1"/>
</dbReference>
<name>A0ABQ8S3T5_PERAM</name>
<comment type="caution">
    <text evidence="1">The sequence shown here is derived from an EMBL/GenBank/DDBJ whole genome shotgun (WGS) entry which is preliminary data.</text>
</comment>
<accession>A0ABQ8S3T5</accession>
<evidence type="ECO:0000313" key="1">
    <source>
        <dbReference type="EMBL" id="KAJ4428415.1"/>
    </source>
</evidence>